<keyword evidence="4" id="KW-1185">Reference proteome</keyword>
<organism evidence="3 4">
    <name type="scientific">Tumidithrix elongata BACA0141</name>
    <dbReference type="NCBI Taxonomy" id="2716417"/>
    <lineage>
        <taxon>Bacteria</taxon>
        <taxon>Bacillati</taxon>
        <taxon>Cyanobacteriota</taxon>
        <taxon>Cyanophyceae</taxon>
        <taxon>Pseudanabaenales</taxon>
        <taxon>Pseudanabaenaceae</taxon>
        <taxon>Tumidithrix</taxon>
        <taxon>Tumidithrix elongata</taxon>
    </lineage>
</organism>
<evidence type="ECO:0000313" key="4">
    <source>
        <dbReference type="Proteomes" id="UP001333818"/>
    </source>
</evidence>
<evidence type="ECO:0008006" key="5">
    <source>
        <dbReference type="Google" id="ProtNLM"/>
    </source>
</evidence>
<dbReference type="EMBL" id="JAZBJZ010000006">
    <property type="protein sequence ID" value="MEE3715673.1"/>
    <property type="molecule type" value="Genomic_DNA"/>
</dbReference>
<sequence>MPKYLIQKAALPVVALLMLVSACQPTTTPVASPPATTSPSASASPSTSPSASPSTSPSASASPSTSSGTFTAQSLAGEYTLVVSDNSKAEMEKSGIKKFEGKIVLKADGTFEGQLMIAGTPPADPKEPTPATPPAPKSSELKATGEFKVEGNMALLTTKSAMADGKEEKASPNVDKYTISADGKELKPEAQTGISFVKK</sequence>
<feature type="region of interest" description="Disordered" evidence="1">
    <location>
        <begin position="117"/>
        <end position="142"/>
    </location>
</feature>
<feature type="region of interest" description="Disordered" evidence="1">
    <location>
        <begin position="27"/>
        <end position="70"/>
    </location>
</feature>
<comment type="caution">
    <text evidence="3">The sequence shown here is derived from an EMBL/GenBank/DDBJ whole genome shotgun (WGS) entry which is preliminary data.</text>
</comment>
<dbReference type="AlphaFoldDB" id="A0AAW9PXQ3"/>
<accession>A0AAW9PXQ3</accession>
<feature type="chain" id="PRO_5043488595" description="Lipoprotein" evidence="2">
    <location>
        <begin position="23"/>
        <end position="199"/>
    </location>
</feature>
<keyword evidence="2" id="KW-0732">Signal</keyword>
<feature type="signal peptide" evidence="2">
    <location>
        <begin position="1"/>
        <end position="22"/>
    </location>
</feature>
<evidence type="ECO:0000313" key="3">
    <source>
        <dbReference type="EMBL" id="MEE3715673.1"/>
    </source>
</evidence>
<feature type="compositionally biased region" description="Low complexity" evidence="1">
    <location>
        <begin position="27"/>
        <end position="67"/>
    </location>
</feature>
<name>A0AAW9PXQ3_9CYAN</name>
<evidence type="ECO:0000256" key="1">
    <source>
        <dbReference type="SAM" id="MobiDB-lite"/>
    </source>
</evidence>
<evidence type="ECO:0000256" key="2">
    <source>
        <dbReference type="SAM" id="SignalP"/>
    </source>
</evidence>
<protein>
    <recommendedName>
        <fullName evidence="5">Lipoprotein</fullName>
    </recommendedName>
</protein>
<dbReference type="RefSeq" id="WP_330482096.1">
    <property type="nucleotide sequence ID" value="NZ_JAZBJZ010000006.1"/>
</dbReference>
<proteinExistence type="predicted"/>
<dbReference type="Proteomes" id="UP001333818">
    <property type="component" value="Unassembled WGS sequence"/>
</dbReference>
<reference evidence="3" key="1">
    <citation type="submission" date="2024-01" db="EMBL/GenBank/DDBJ databases">
        <title>Bank of Algae and Cyanobacteria of the Azores (BACA) strain genomes.</title>
        <authorList>
            <person name="Luz R."/>
            <person name="Cordeiro R."/>
            <person name="Fonseca A."/>
            <person name="Goncalves V."/>
        </authorList>
    </citation>
    <scope>NUCLEOTIDE SEQUENCE</scope>
    <source>
        <strain evidence="3">BACA0141</strain>
    </source>
</reference>
<gene>
    <name evidence="3" type="ORF">V2H45_02815</name>
</gene>
<dbReference type="PROSITE" id="PS51257">
    <property type="entry name" value="PROKAR_LIPOPROTEIN"/>
    <property type="match status" value="1"/>
</dbReference>